<comment type="caution">
    <text evidence="2">The sequence shown here is derived from an EMBL/GenBank/DDBJ whole genome shotgun (WGS) entry which is preliminary data.</text>
</comment>
<dbReference type="SUPFAM" id="SSF50249">
    <property type="entry name" value="Nucleic acid-binding proteins"/>
    <property type="match status" value="1"/>
</dbReference>
<dbReference type="EMBL" id="CAUYUJ010015571">
    <property type="protein sequence ID" value="CAK0855667.1"/>
    <property type="molecule type" value="Genomic_DNA"/>
</dbReference>
<sequence>MRDGAGGAPRAEREPVDLTPFERIGAATWIKGTVASIASFGAFVEVKAPDSDATARGLVHITQVKDGFVESMEDELEVGQEVQVRVVSVDAGTGKMGLSMKSEDAE</sequence>
<dbReference type="SMART" id="SM00316">
    <property type="entry name" value="S1"/>
    <property type="match status" value="1"/>
</dbReference>
<accession>A0ABN9U9Z8</accession>
<dbReference type="PROSITE" id="PS50126">
    <property type="entry name" value="S1"/>
    <property type="match status" value="1"/>
</dbReference>
<evidence type="ECO:0000259" key="1">
    <source>
        <dbReference type="PROSITE" id="PS50126"/>
    </source>
</evidence>
<dbReference type="InterPro" id="IPR050437">
    <property type="entry name" value="Ribos_protein_bS1-like"/>
</dbReference>
<organism evidence="2 3">
    <name type="scientific">Prorocentrum cordatum</name>
    <dbReference type="NCBI Taxonomy" id="2364126"/>
    <lineage>
        <taxon>Eukaryota</taxon>
        <taxon>Sar</taxon>
        <taxon>Alveolata</taxon>
        <taxon>Dinophyceae</taxon>
        <taxon>Prorocentrales</taxon>
        <taxon>Prorocentraceae</taxon>
        <taxon>Prorocentrum</taxon>
    </lineage>
</organism>
<evidence type="ECO:0000313" key="2">
    <source>
        <dbReference type="EMBL" id="CAK0855667.1"/>
    </source>
</evidence>
<dbReference type="InterPro" id="IPR003029">
    <property type="entry name" value="S1_domain"/>
</dbReference>
<feature type="domain" description="S1 motif" evidence="1">
    <location>
        <begin position="27"/>
        <end position="101"/>
    </location>
</feature>
<dbReference type="Pfam" id="PF00575">
    <property type="entry name" value="S1"/>
    <property type="match status" value="1"/>
</dbReference>
<dbReference type="Proteomes" id="UP001189429">
    <property type="component" value="Unassembled WGS sequence"/>
</dbReference>
<name>A0ABN9U9Z8_9DINO</name>
<dbReference type="PANTHER" id="PTHR10724">
    <property type="entry name" value="30S RIBOSOMAL PROTEIN S1"/>
    <property type="match status" value="1"/>
</dbReference>
<dbReference type="PANTHER" id="PTHR10724:SF10">
    <property type="entry name" value="S1 RNA-BINDING DOMAIN-CONTAINING PROTEIN 1"/>
    <property type="match status" value="1"/>
</dbReference>
<dbReference type="InterPro" id="IPR012340">
    <property type="entry name" value="NA-bd_OB-fold"/>
</dbReference>
<protein>
    <recommendedName>
        <fullName evidence="1">S1 motif domain-containing protein</fullName>
    </recommendedName>
</protein>
<gene>
    <name evidence="2" type="ORF">PCOR1329_LOCUS46310</name>
</gene>
<evidence type="ECO:0000313" key="3">
    <source>
        <dbReference type="Proteomes" id="UP001189429"/>
    </source>
</evidence>
<dbReference type="Gene3D" id="2.40.50.140">
    <property type="entry name" value="Nucleic acid-binding proteins"/>
    <property type="match status" value="1"/>
</dbReference>
<reference evidence="2" key="1">
    <citation type="submission" date="2023-10" db="EMBL/GenBank/DDBJ databases">
        <authorList>
            <person name="Chen Y."/>
            <person name="Shah S."/>
            <person name="Dougan E. K."/>
            <person name="Thang M."/>
            <person name="Chan C."/>
        </authorList>
    </citation>
    <scope>NUCLEOTIDE SEQUENCE [LARGE SCALE GENOMIC DNA]</scope>
</reference>
<proteinExistence type="predicted"/>
<keyword evidence="3" id="KW-1185">Reference proteome</keyword>